<dbReference type="EMBL" id="CP012404">
    <property type="protein sequence ID" value="ALG74082.1"/>
    <property type="molecule type" value="Genomic_DNA"/>
</dbReference>
<feature type="compositionally biased region" description="Basic and acidic residues" evidence="1">
    <location>
        <begin position="32"/>
        <end position="43"/>
    </location>
</feature>
<gene>
    <name evidence="2" type="ORF">AL072_24060</name>
</gene>
<protein>
    <submittedName>
        <fullName evidence="2">Uncharacterized protein</fullName>
    </submittedName>
</protein>
<evidence type="ECO:0000313" key="2">
    <source>
        <dbReference type="EMBL" id="ALG74082.1"/>
    </source>
</evidence>
<sequence>MTGSETERQNKQPHTEETVRHTGGEQNTGNHKKPDAPDAKGADRFGGTRAGAENVEPGK</sequence>
<feature type="region of interest" description="Disordered" evidence="1">
    <location>
        <begin position="1"/>
        <end position="59"/>
    </location>
</feature>
<reference evidence="2 3" key="2">
    <citation type="journal article" date="2016" name="Genome Announc.">
        <title>Complete Genome Sequence of a Strain of Azospirillum thiophilum Isolated from a Sulfide Spring.</title>
        <authorList>
            <person name="Fomenkov A."/>
            <person name="Vincze T."/>
            <person name="Grabovich M."/>
            <person name="Anton B.P."/>
            <person name="Dubinina G."/>
            <person name="Orlova M."/>
            <person name="Belousova E."/>
            <person name="Roberts R.J."/>
        </authorList>
    </citation>
    <scope>NUCLEOTIDE SEQUENCE [LARGE SCALE GENOMIC DNA]</scope>
    <source>
        <strain evidence="2 3">BV-S</strain>
    </source>
</reference>
<feature type="compositionally biased region" description="Basic and acidic residues" evidence="1">
    <location>
        <begin position="1"/>
        <end position="23"/>
    </location>
</feature>
<keyword evidence="3" id="KW-1185">Reference proteome</keyword>
<evidence type="ECO:0000256" key="1">
    <source>
        <dbReference type="SAM" id="MobiDB-lite"/>
    </source>
</evidence>
<dbReference type="AlphaFoldDB" id="A0AAC8W2Y0"/>
<organism evidence="2 3">
    <name type="scientific">Azospirillum thiophilum</name>
    <dbReference type="NCBI Taxonomy" id="528244"/>
    <lineage>
        <taxon>Bacteria</taxon>
        <taxon>Pseudomonadati</taxon>
        <taxon>Pseudomonadota</taxon>
        <taxon>Alphaproteobacteria</taxon>
        <taxon>Rhodospirillales</taxon>
        <taxon>Azospirillaceae</taxon>
        <taxon>Azospirillum</taxon>
    </lineage>
</organism>
<dbReference type="RefSeq" id="WP_045583602.1">
    <property type="nucleotide sequence ID" value="NZ_CP012404.1"/>
</dbReference>
<dbReference type="Proteomes" id="UP000069935">
    <property type="component" value="Chromosome 4"/>
</dbReference>
<proteinExistence type="predicted"/>
<dbReference type="KEGG" id="ati:AL072_24060"/>
<accession>A0AAC8W2Y0</accession>
<reference evidence="3" key="1">
    <citation type="submission" date="2015-08" db="EMBL/GenBank/DDBJ databases">
        <title>Complete Genome Sequence of Azospirillum thiophilum BV-S.</title>
        <authorList>
            <person name="Fomenkov A."/>
            <person name="Vincze T."/>
            <person name="Grabovich M."/>
            <person name="Dubinina G."/>
            <person name="Orlova M."/>
            <person name="Belousova E."/>
            <person name="Roberts R.J."/>
        </authorList>
    </citation>
    <scope>NUCLEOTIDE SEQUENCE [LARGE SCALE GENOMIC DNA]</scope>
    <source>
        <strain evidence="3">BV-S</strain>
    </source>
</reference>
<evidence type="ECO:0000313" key="3">
    <source>
        <dbReference type="Proteomes" id="UP000069935"/>
    </source>
</evidence>
<name>A0AAC8W2Y0_9PROT</name>